<reference evidence="1 2" key="1">
    <citation type="journal article" date="2016" name="Nat. Commun.">
        <title>Extremotolerant tardigrade genome and improved radiotolerance of human cultured cells by tardigrade-unique protein.</title>
        <authorList>
            <person name="Hashimoto T."/>
            <person name="Horikawa D.D."/>
            <person name="Saito Y."/>
            <person name="Kuwahara H."/>
            <person name="Kozuka-Hata H."/>
            <person name="Shin-I T."/>
            <person name="Minakuchi Y."/>
            <person name="Ohishi K."/>
            <person name="Motoyama A."/>
            <person name="Aizu T."/>
            <person name="Enomoto A."/>
            <person name="Kondo K."/>
            <person name="Tanaka S."/>
            <person name="Hara Y."/>
            <person name="Koshikawa S."/>
            <person name="Sagara H."/>
            <person name="Miura T."/>
            <person name="Yokobori S."/>
            <person name="Miyagawa K."/>
            <person name="Suzuki Y."/>
            <person name="Kubo T."/>
            <person name="Oyama M."/>
            <person name="Kohara Y."/>
            <person name="Fujiyama A."/>
            <person name="Arakawa K."/>
            <person name="Katayama T."/>
            <person name="Toyoda A."/>
            <person name="Kunieda T."/>
        </authorList>
    </citation>
    <scope>NUCLEOTIDE SEQUENCE [LARGE SCALE GENOMIC DNA]</scope>
    <source>
        <strain evidence="1 2">YOKOZUNA-1</strain>
    </source>
</reference>
<evidence type="ECO:0000313" key="1">
    <source>
        <dbReference type="EMBL" id="GAU91411.1"/>
    </source>
</evidence>
<accession>A0A1D1UPN9</accession>
<dbReference type="EMBL" id="BDGG01000002">
    <property type="protein sequence ID" value="GAU91411.1"/>
    <property type="molecule type" value="Genomic_DNA"/>
</dbReference>
<keyword evidence="2" id="KW-1185">Reference proteome</keyword>
<sequence>MNQGIHYVGNMPATGYRTELKKLKYRTKTGCPNSRDVSQSSWPCYGLDRLSVEVQSSGSFQTVSRTAIADDCGCLANSICMSERPRGLK</sequence>
<dbReference type="AlphaFoldDB" id="A0A1D1UPN9"/>
<comment type="caution">
    <text evidence="1">The sequence shown here is derived from an EMBL/GenBank/DDBJ whole genome shotgun (WGS) entry which is preliminary data.</text>
</comment>
<organism evidence="1 2">
    <name type="scientific">Ramazzottius varieornatus</name>
    <name type="common">Water bear</name>
    <name type="synonym">Tardigrade</name>
    <dbReference type="NCBI Taxonomy" id="947166"/>
    <lineage>
        <taxon>Eukaryota</taxon>
        <taxon>Metazoa</taxon>
        <taxon>Ecdysozoa</taxon>
        <taxon>Tardigrada</taxon>
        <taxon>Eutardigrada</taxon>
        <taxon>Parachela</taxon>
        <taxon>Hypsibioidea</taxon>
        <taxon>Ramazzottiidae</taxon>
        <taxon>Ramazzottius</taxon>
    </lineage>
</organism>
<dbReference type="Proteomes" id="UP000186922">
    <property type="component" value="Unassembled WGS sequence"/>
</dbReference>
<proteinExistence type="predicted"/>
<gene>
    <name evidence="1" type="primary">RvY_03669-1</name>
    <name evidence="1" type="synonym">RvY_03669.1</name>
    <name evidence="1" type="ORF">RvY_03669</name>
</gene>
<protein>
    <submittedName>
        <fullName evidence="1">Uncharacterized protein</fullName>
    </submittedName>
</protein>
<name>A0A1D1UPN9_RAMVA</name>
<evidence type="ECO:0000313" key="2">
    <source>
        <dbReference type="Proteomes" id="UP000186922"/>
    </source>
</evidence>